<dbReference type="OrthoDB" id="9798763at2"/>
<reference evidence="2 3" key="1">
    <citation type="submission" date="2018-03" db="EMBL/GenBank/DDBJ databases">
        <title>Genomic Encyclopedia of Archaeal and Bacterial Type Strains, Phase II (KMG-II): from individual species to whole genera.</title>
        <authorList>
            <person name="Goeker M."/>
        </authorList>
    </citation>
    <scope>NUCLEOTIDE SEQUENCE [LARGE SCALE GENOMIC DNA]</scope>
    <source>
        <strain evidence="2 3">DSM 25328</strain>
    </source>
</reference>
<gene>
    <name evidence="2" type="ORF">CLV89_110155</name>
</gene>
<sequence length="157" mass="17601">MKRLLAAVVALFTLAFSLPVIASEQDILLTVRAGEDVHEFTIRDLRDLGEREVVTSTIWSDGEQRFVGVSLDRLLSHVDVAEGTLEAAAVNDYAVEIPMSDVRAGGPIVAYMRNGERMSLRDKGPLWIIYPYDSGAEFRTEEVYSRSIWQLNRITVN</sequence>
<keyword evidence="1" id="KW-0732">Signal</keyword>
<dbReference type="Proteomes" id="UP000237718">
    <property type="component" value="Unassembled WGS sequence"/>
</dbReference>
<dbReference type="AlphaFoldDB" id="A0A2T1AD14"/>
<evidence type="ECO:0000313" key="2">
    <source>
        <dbReference type="EMBL" id="PRZ46483.1"/>
    </source>
</evidence>
<protein>
    <recommendedName>
        <fullName evidence="4">Oxidoreductase</fullName>
    </recommendedName>
</protein>
<proteinExistence type="predicted"/>
<dbReference type="InterPro" id="IPR036374">
    <property type="entry name" value="OxRdtase_Mopterin-bd_sf"/>
</dbReference>
<evidence type="ECO:0000256" key="1">
    <source>
        <dbReference type="SAM" id="SignalP"/>
    </source>
</evidence>
<dbReference type="Gene3D" id="3.90.420.10">
    <property type="entry name" value="Oxidoreductase, molybdopterin-binding domain"/>
    <property type="match status" value="1"/>
</dbReference>
<organism evidence="2 3">
    <name type="scientific">Tritonibacter scottomollicae</name>
    <name type="common">Epibacterium scottomollicae</name>
    <dbReference type="NCBI Taxonomy" id="483013"/>
    <lineage>
        <taxon>Bacteria</taxon>
        <taxon>Pseudomonadati</taxon>
        <taxon>Pseudomonadota</taxon>
        <taxon>Alphaproteobacteria</taxon>
        <taxon>Rhodobacterales</taxon>
        <taxon>Paracoccaceae</taxon>
        <taxon>Tritonibacter</taxon>
    </lineage>
</organism>
<feature type="signal peptide" evidence="1">
    <location>
        <begin position="1"/>
        <end position="22"/>
    </location>
</feature>
<evidence type="ECO:0008006" key="4">
    <source>
        <dbReference type="Google" id="ProtNLM"/>
    </source>
</evidence>
<feature type="chain" id="PRO_5015665570" description="Oxidoreductase" evidence="1">
    <location>
        <begin position="23"/>
        <end position="157"/>
    </location>
</feature>
<dbReference type="EMBL" id="PVUF01000010">
    <property type="protein sequence ID" value="PRZ46483.1"/>
    <property type="molecule type" value="Genomic_DNA"/>
</dbReference>
<accession>A0A2T1AD14</accession>
<name>A0A2T1AD14_TRISK</name>
<dbReference type="SUPFAM" id="SSF56524">
    <property type="entry name" value="Oxidoreductase molybdopterin-binding domain"/>
    <property type="match status" value="1"/>
</dbReference>
<evidence type="ECO:0000313" key="3">
    <source>
        <dbReference type="Proteomes" id="UP000237718"/>
    </source>
</evidence>
<comment type="caution">
    <text evidence="2">The sequence shown here is derived from an EMBL/GenBank/DDBJ whole genome shotgun (WGS) entry which is preliminary data.</text>
</comment>
<dbReference type="RefSeq" id="WP_106164592.1">
    <property type="nucleotide sequence ID" value="NZ_JAGDDX010000011.1"/>
</dbReference>